<dbReference type="GO" id="GO:0016787">
    <property type="term" value="F:hydrolase activity"/>
    <property type="evidence" value="ECO:0007669"/>
    <property type="project" value="UniProtKB-KW"/>
</dbReference>
<dbReference type="SUPFAM" id="SSF51556">
    <property type="entry name" value="Metallo-dependent hydrolases"/>
    <property type="match status" value="1"/>
</dbReference>
<dbReference type="InterPro" id="IPR006680">
    <property type="entry name" value="Amidohydro-rel"/>
</dbReference>
<dbReference type="Proteomes" id="UP000061660">
    <property type="component" value="Chromosome"/>
</dbReference>
<organism evidence="2 3">
    <name type="scientific">Paenibacillus naphthalenovorans</name>
    <dbReference type="NCBI Taxonomy" id="162209"/>
    <lineage>
        <taxon>Bacteria</taxon>
        <taxon>Bacillati</taxon>
        <taxon>Bacillota</taxon>
        <taxon>Bacilli</taxon>
        <taxon>Bacillales</taxon>
        <taxon>Paenibacillaceae</taxon>
        <taxon>Paenibacillus</taxon>
    </lineage>
</organism>
<keyword evidence="3" id="KW-1185">Reference proteome</keyword>
<evidence type="ECO:0000256" key="1">
    <source>
        <dbReference type="ARBA" id="ARBA00023239"/>
    </source>
</evidence>
<evidence type="ECO:0000313" key="3">
    <source>
        <dbReference type="Proteomes" id="UP000061660"/>
    </source>
</evidence>
<reference evidence="3" key="1">
    <citation type="submission" date="2015-12" db="EMBL/GenBank/DDBJ databases">
        <title>Complete genome sequences of two moderately thermophilic Paenibacillus species.</title>
        <authorList>
            <person name="Butler R.III."/>
            <person name="Wang J."/>
            <person name="Stark B.C."/>
            <person name="Pombert J.-F."/>
        </authorList>
    </citation>
    <scope>NUCLEOTIDE SEQUENCE [LARGE SCALE GENOMIC DNA]</scope>
    <source>
        <strain evidence="3">32O-Y</strain>
    </source>
</reference>
<name>A0A0U2W8S0_9BACL</name>
<evidence type="ECO:0000313" key="2">
    <source>
        <dbReference type="EMBL" id="ALS24916.1"/>
    </source>
</evidence>
<keyword evidence="1" id="KW-0456">Lyase</keyword>
<dbReference type="EMBL" id="CP013652">
    <property type="protein sequence ID" value="ALS24916.1"/>
    <property type="molecule type" value="Genomic_DNA"/>
</dbReference>
<dbReference type="Pfam" id="PF04909">
    <property type="entry name" value="Amidohydro_2"/>
    <property type="match status" value="1"/>
</dbReference>
<accession>A0A0U2W8S0</accession>
<dbReference type="RefSeq" id="WP_062410403.1">
    <property type="nucleotide sequence ID" value="NZ_CP013652.1"/>
</dbReference>
<sequence length="379" mass="43035">MAQVEVKAPEKKVRMKRSMIDCDVHHLAPVSAVKDHLPRFYRDQIDLWGWRLPGPIYLNGGVQGLTVDSTPPDGTNPLGGRGDLEYLRSQHLDPFNVEYGILTGSDYSFQASPDPDYAAAICSALNDYTIEHWTSKDKRLKASLFIAKQDPLLAAKEIDRIGSHPDMVQVIVANGAEKPYGNRFYHPIYEACVRHNLPFNIHVLTEGLGINTGPTGAGYVTYYPEYRAARPQVMMAHLASFIFEGVFEKFPTLKVVLQEAGAFWIAPFLWKLDSDWKSLRFQTPWVKKAPSEYFRSNVRVTSQPIEMPPSTELFQQMMKAIYADECLMFCSDFPHWDFDSPLLTFPKLDDALWERIFYQNAADLYELPARRSDQGGAEG</sequence>
<gene>
    <name evidence="2" type="ORF">IJ22_46500</name>
</gene>
<dbReference type="Gene3D" id="3.20.20.140">
    <property type="entry name" value="Metal-dependent hydrolases"/>
    <property type="match status" value="1"/>
</dbReference>
<dbReference type="AlphaFoldDB" id="A0A0U2W8S0"/>
<dbReference type="InterPro" id="IPR032466">
    <property type="entry name" value="Metal_Hydrolase"/>
</dbReference>
<keyword evidence="2" id="KW-0378">Hydrolase</keyword>
<dbReference type="PANTHER" id="PTHR21240">
    <property type="entry name" value="2-AMINO-3-CARBOXYLMUCONATE-6-SEMIALDEHYDE DECARBOXYLASE"/>
    <property type="match status" value="1"/>
</dbReference>
<dbReference type="OrthoDB" id="9777673at2"/>
<dbReference type="STRING" id="162209.IJ22_46500"/>
<dbReference type="PATRIC" id="fig|162209.4.peg.4891"/>
<dbReference type="GO" id="GO:0005737">
    <property type="term" value="C:cytoplasm"/>
    <property type="evidence" value="ECO:0007669"/>
    <property type="project" value="TreeGrafter"/>
</dbReference>
<dbReference type="PANTHER" id="PTHR21240:SF28">
    <property type="entry name" value="ISO-OROTATE DECARBOXYLASE (EUROFUNG)"/>
    <property type="match status" value="1"/>
</dbReference>
<reference evidence="2 3" key="2">
    <citation type="journal article" date="2016" name="Genome Announc.">
        <title>Complete Genome Sequences of Two Interactive Moderate Thermophiles, Paenibacillus napthalenovorans 32O-Y and Paenibacillus sp. 32O-W.</title>
        <authorList>
            <person name="Butler R.R.III."/>
            <person name="Wang J."/>
            <person name="Stark B.C."/>
            <person name="Pombert J.F."/>
        </authorList>
    </citation>
    <scope>NUCLEOTIDE SEQUENCE [LARGE SCALE GENOMIC DNA]</scope>
    <source>
        <strain evidence="2 3">32O-Y</strain>
    </source>
</reference>
<dbReference type="InterPro" id="IPR032465">
    <property type="entry name" value="ACMSD"/>
</dbReference>
<dbReference type="GO" id="GO:0019748">
    <property type="term" value="P:secondary metabolic process"/>
    <property type="evidence" value="ECO:0007669"/>
    <property type="project" value="TreeGrafter"/>
</dbReference>
<proteinExistence type="predicted"/>
<dbReference type="KEGG" id="pnp:IJ22_46500"/>
<protein>
    <submittedName>
        <fullName evidence="2">Amidohydrolase</fullName>
    </submittedName>
</protein>
<dbReference type="GO" id="GO:0016831">
    <property type="term" value="F:carboxy-lyase activity"/>
    <property type="evidence" value="ECO:0007669"/>
    <property type="project" value="InterPro"/>
</dbReference>